<dbReference type="GO" id="GO:0016874">
    <property type="term" value="F:ligase activity"/>
    <property type="evidence" value="ECO:0007669"/>
    <property type="project" value="UniProtKB-KW"/>
</dbReference>
<feature type="transmembrane region" description="Helical" evidence="5">
    <location>
        <begin position="234"/>
        <end position="254"/>
    </location>
</feature>
<evidence type="ECO:0000256" key="1">
    <source>
        <dbReference type="ARBA" id="ARBA00004141"/>
    </source>
</evidence>
<feature type="transmembrane region" description="Helical" evidence="5">
    <location>
        <begin position="381"/>
        <end position="398"/>
    </location>
</feature>
<sequence>MMRFNLDALDSARIFLITLIGISLPYHSPPLTLIAICVVLVLGIKANFKTFFNFDKLWRTYLIFGIVYLLSCLISNLINDEGLTSKHLTKNFFFILLPLSLGANRDILKSLTIRKFFIFFCIATIVFVSVALIKTLYLFKIGVVNTIFYESIEQTARIHTTYLSLLIVLSFHYLLNQYLSLNARTNIKSRIILLGVIFLFTLNFIVLARVGIIAMVFIILFHLIFNAQNSKFKLFFTTLIIFGVIGAGFIKFGWSGERIKNLFEANQNNKSDTANRVILWTSALDAFQNSPNKLLGAGLDKSQVLLNNSYRANNFFGYKSNYNTHNQYLQTMLENGWMGICILLFAIIYGFIKAIKQKKYLFLGVLMIFCIFFLTESILERQLGILSFLIFLPLSYLYKNEN</sequence>
<feature type="transmembrane region" description="Helical" evidence="5">
    <location>
        <begin position="160"/>
        <end position="179"/>
    </location>
</feature>
<gene>
    <name evidence="7" type="ORF">ACFSQ0_09225</name>
</gene>
<feature type="transmembrane region" description="Helical" evidence="5">
    <location>
        <begin position="336"/>
        <end position="352"/>
    </location>
</feature>
<dbReference type="PANTHER" id="PTHR37422:SF17">
    <property type="entry name" value="O-ANTIGEN LIGASE"/>
    <property type="match status" value="1"/>
</dbReference>
<evidence type="ECO:0000259" key="6">
    <source>
        <dbReference type="Pfam" id="PF04932"/>
    </source>
</evidence>
<feature type="transmembrane region" description="Helical" evidence="5">
    <location>
        <begin position="60"/>
        <end position="78"/>
    </location>
</feature>
<dbReference type="Proteomes" id="UP001597357">
    <property type="component" value="Unassembled WGS sequence"/>
</dbReference>
<dbReference type="InterPro" id="IPR051533">
    <property type="entry name" value="WaaL-like"/>
</dbReference>
<feature type="transmembrane region" description="Helical" evidence="5">
    <location>
        <begin position="116"/>
        <end position="139"/>
    </location>
</feature>
<keyword evidence="3 5" id="KW-1133">Transmembrane helix</keyword>
<name>A0ABW5SEU2_9FLAO</name>
<dbReference type="PANTHER" id="PTHR37422">
    <property type="entry name" value="TEICHURONIC ACID BIOSYNTHESIS PROTEIN TUAE"/>
    <property type="match status" value="1"/>
</dbReference>
<proteinExistence type="predicted"/>
<accession>A0ABW5SEU2</accession>
<protein>
    <submittedName>
        <fullName evidence="7">O-antigen ligase family protein</fullName>
    </submittedName>
</protein>
<dbReference type="InterPro" id="IPR007016">
    <property type="entry name" value="O-antigen_ligase-rel_domated"/>
</dbReference>
<keyword evidence="7" id="KW-0436">Ligase</keyword>
<evidence type="ECO:0000256" key="4">
    <source>
        <dbReference type="ARBA" id="ARBA00023136"/>
    </source>
</evidence>
<evidence type="ECO:0000256" key="5">
    <source>
        <dbReference type="SAM" id="Phobius"/>
    </source>
</evidence>
<comment type="caution">
    <text evidence="7">The sequence shown here is derived from an EMBL/GenBank/DDBJ whole genome shotgun (WGS) entry which is preliminary data.</text>
</comment>
<dbReference type="Pfam" id="PF04932">
    <property type="entry name" value="Wzy_C"/>
    <property type="match status" value="1"/>
</dbReference>
<evidence type="ECO:0000313" key="7">
    <source>
        <dbReference type="EMBL" id="MFD2698170.1"/>
    </source>
</evidence>
<organism evidence="7 8">
    <name type="scientific">Mesonia sediminis</name>
    <dbReference type="NCBI Taxonomy" id="1703946"/>
    <lineage>
        <taxon>Bacteria</taxon>
        <taxon>Pseudomonadati</taxon>
        <taxon>Bacteroidota</taxon>
        <taxon>Flavobacteriia</taxon>
        <taxon>Flavobacteriales</taxon>
        <taxon>Flavobacteriaceae</taxon>
        <taxon>Mesonia</taxon>
    </lineage>
</organism>
<feature type="transmembrane region" description="Helical" evidence="5">
    <location>
        <begin position="191"/>
        <end position="222"/>
    </location>
</feature>
<dbReference type="EMBL" id="JBHULZ010000041">
    <property type="protein sequence ID" value="MFD2698170.1"/>
    <property type="molecule type" value="Genomic_DNA"/>
</dbReference>
<feature type="transmembrane region" description="Helical" evidence="5">
    <location>
        <begin position="359"/>
        <end position="375"/>
    </location>
</feature>
<evidence type="ECO:0000256" key="2">
    <source>
        <dbReference type="ARBA" id="ARBA00022692"/>
    </source>
</evidence>
<dbReference type="RefSeq" id="WP_379047291.1">
    <property type="nucleotide sequence ID" value="NZ_JBHULZ010000041.1"/>
</dbReference>
<feature type="domain" description="O-antigen ligase-related" evidence="6">
    <location>
        <begin position="195"/>
        <end position="343"/>
    </location>
</feature>
<reference evidence="8" key="1">
    <citation type="journal article" date="2019" name="Int. J. Syst. Evol. Microbiol.">
        <title>The Global Catalogue of Microorganisms (GCM) 10K type strain sequencing project: providing services to taxonomists for standard genome sequencing and annotation.</title>
        <authorList>
            <consortium name="The Broad Institute Genomics Platform"/>
            <consortium name="The Broad Institute Genome Sequencing Center for Infectious Disease"/>
            <person name="Wu L."/>
            <person name="Ma J."/>
        </authorList>
    </citation>
    <scope>NUCLEOTIDE SEQUENCE [LARGE SCALE GENOMIC DNA]</scope>
    <source>
        <strain evidence="8">KCTC 42255</strain>
    </source>
</reference>
<comment type="subcellular location">
    <subcellularLocation>
        <location evidence="1">Membrane</location>
        <topology evidence="1">Multi-pass membrane protein</topology>
    </subcellularLocation>
</comment>
<keyword evidence="2 5" id="KW-0812">Transmembrane</keyword>
<evidence type="ECO:0000256" key="3">
    <source>
        <dbReference type="ARBA" id="ARBA00022989"/>
    </source>
</evidence>
<keyword evidence="4 5" id="KW-0472">Membrane</keyword>
<evidence type="ECO:0000313" key="8">
    <source>
        <dbReference type="Proteomes" id="UP001597357"/>
    </source>
</evidence>
<feature type="transmembrane region" description="Helical" evidence="5">
    <location>
        <begin position="30"/>
        <end position="48"/>
    </location>
</feature>
<keyword evidence="8" id="KW-1185">Reference proteome</keyword>